<name>A0A0N1JZW2_9ACTN</name>
<proteinExistence type="predicted"/>
<gene>
    <name evidence="1" type="ORF">ADL29_05435</name>
</gene>
<comment type="caution">
    <text evidence="1">The sequence shown here is derived from an EMBL/GenBank/DDBJ whole genome shotgun (WGS) entry which is preliminary data.</text>
</comment>
<organism evidence="1 2">
    <name type="scientific">Streptomyces chattanoogensis</name>
    <dbReference type="NCBI Taxonomy" id="66876"/>
    <lineage>
        <taxon>Bacteria</taxon>
        <taxon>Bacillati</taxon>
        <taxon>Actinomycetota</taxon>
        <taxon>Actinomycetes</taxon>
        <taxon>Kitasatosporales</taxon>
        <taxon>Streptomycetaceae</taxon>
        <taxon>Streptomyces</taxon>
    </lineage>
</organism>
<evidence type="ECO:0000313" key="1">
    <source>
        <dbReference type="EMBL" id="KPC66367.1"/>
    </source>
</evidence>
<dbReference type="AlphaFoldDB" id="A0A0N1JZW2"/>
<sequence>MTVTDDQLARAEKALQLYGLSEGGWRRTPSENLQELLVDLMRWCDATQHGFDRQLDAARKRHAGAGGRTSAG</sequence>
<dbReference type="RefSeq" id="WP_053922579.1">
    <property type="nucleotide sequence ID" value="NZ_LGKG01000013.1"/>
</dbReference>
<evidence type="ECO:0000313" key="2">
    <source>
        <dbReference type="Proteomes" id="UP000037982"/>
    </source>
</evidence>
<protein>
    <submittedName>
        <fullName evidence="1">Uncharacterized protein</fullName>
    </submittedName>
</protein>
<reference evidence="2" key="1">
    <citation type="submission" date="2015-07" db="EMBL/GenBank/DDBJ databases">
        <authorList>
            <person name="Ju K.-S."/>
            <person name="Doroghazi J.R."/>
            <person name="Metcalf W.W."/>
        </authorList>
    </citation>
    <scope>NUCLEOTIDE SEQUENCE [LARGE SCALE GENOMIC DNA]</scope>
    <source>
        <strain evidence="2">NRRL ISP-5002</strain>
    </source>
</reference>
<keyword evidence="2" id="KW-1185">Reference proteome</keyword>
<dbReference type="EMBL" id="LGKG01000013">
    <property type="protein sequence ID" value="KPC66367.1"/>
    <property type="molecule type" value="Genomic_DNA"/>
</dbReference>
<dbReference type="Proteomes" id="UP000037982">
    <property type="component" value="Unassembled WGS sequence"/>
</dbReference>
<dbReference type="PATRIC" id="fig|66876.3.peg.1199"/>
<accession>A0A0N1JZW2</accession>